<proteinExistence type="predicted"/>
<dbReference type="Pfam" id="PF01948">
    <property type="entry name" value="PyrI"/>
    <property type="match status" value="1"/>
</dbReference>
<dbReference type="SUPFAM" id="SSF54893">
    <property type="entry name" value="Aspartate carbamoyltransferase, Regulatory-chain, N-terminal domain"/>
    <property type="match status" value="1"/>
</dbReference>
<evidence type="ECO:0000259" key="4">
    <source>
        <dbReference type="Pfam" id="PF01948"/>
    </source>
</evidence>
<feature type="domain" description="Aspartate carbamoyltransferase regulatory subunit C-terminal" evidence="5">
    <location>
        <begin position="96"/>
        <end position="135"/>
    </location>
</feature>
<dbReference type="GO" id="GO:0009347">
    <property type="term" value="C:aspartate carbamoyltransferase complex"/>
    <property type="evidence" value="ECO:0007669"/>
    <property type="project" value="InterPro"/>
</dbReference>
<keyword evidence="3" id="KW-0665">Pyrimidine biosynthesis</keyword>
<dbReference type="RefSeq" id="WP_350258165.1">
    <property type="nucleotide sequence ID" value="NZ_CP138335.1"/>
</dbReference>
<dbReference type="Gene3D" id="2.30.30.20">
    <property type="entry name" value="Aspartate carbamoyltransferase regulatory subunit, C-terminal domain"/>
    <property type="match status" value="1"/>
</dbReference>
<dbReference type="PANTHER" id="PTHR35805:SF1">
    <property type="entry name" value="ASPARTATE CARBAMOYLTRANSFERASE REGULATORY CHAIN"/>
    <property type="match status" value="1"/>
</dbReference>
<dbReference type="InterPro" id="IPR002801">
    <property type="entry name" value="Asp_carbamoylTrfase_reg"/>
</dbReference>
<dbReference type="SUPFAM" id="SSF57825">
    <property type="entry name" value="Aspartate carbamoyltransferase, Regulatory-chain, C-terminal domain"/>
    <property type="match status" value="1"/>
</dbReference>
<dbReference type="Pfam" id="PF02748">
    <property type="entry name" value="PyrI_C"/>
    <property type="match status" value="1"/>
</dbReference>
<accession>A0AAU7V7A5</accession>
<dbReference type="GO" id="GO:0046872">
    <property type="term" value="F:metal ion binding"/>
    <property type="evidence" value="ECO:0007669"/>
    <property type="project" value="UniProtKB-KW"/>
</dbReference>
<dbReference type="AlphaFoldDB" id="A0AAU7V7A5"/>
<dbReference type="InterPro" id="IPR020545">
    <property type="entry name" value="Asp_carbamoyltransf_reg_N"/>
</dbReference>
<keyword evidence="2" id="KW-0862">Zinc</keyword>
<evidence type="ECO:0000256" key="1">
    <source>
        <dbReference type="ARBA" id="ARBA00022723"/>
    </source>
</evidence>
<feature type="domain" description="Aspartate carbamoyltransferase regulatory subunit N-terminal" evidence="4">
    <location>
        <begin position="1"/>
        <end position="89"/>
    </location>
</feature>
<dbReference type="KEGG" id="sapp:SAC06_10045"/>
<sequence>MNIDGVENGIVIDHITAGECMKLYHLLGLDDLDCTVAIIKNVTSGKYGKKDIIKIDALIDLDVDALGYIDPRITVNIVENSRLVEKRHLELPQLLRNIVRCKNPRCITSVEADADQVFRLADAEQRLYRCVYCEVAPDREGE</sequence>
<dbReference type="InterPro" id="IPR036793">
    <property type="entry name" value="Asp_carbatrfase_reg_N_sf"/>
</dbReference>
<dbReference type="EMBL" id="CP138335">
    <property type="protein sequence ID" value="XBW07965.1"/>
    <property type="molecule type" value="Genomic_DNA"/>
</dbReference>
<dbReference type="GO" id="GO:0006207">
    <property type="term" value="P:'de novo' pyrimidine nucleobase biosynthetic process"/>
    <property type="evidence" value="ECO:0007669"/>
    <property type="project" value="InterPro"/>
</dbReference>
<dbReference type="PANTHER" id="PTHR35805">
    <property type="entry name" value="ASPARTATE CARBAMOYLTRANSFERASE REGULATORY CHAIN"/>
    <property type="match status" value="1"/>
</dbReference>
<evidence type="ECO:0000259" key="5">
    <source>
        <dbReference type="Pfam" id="PF02748"/>
    </source>
</evidence>
<name>A0AAU7V7A5_9ACTO</name>
<gene>
    <name evidence="6" type="ORF">SAC06_10045</name>
</gene>
<dbReference type="GO" id="GO:0006221">
    <property type="term" value="P:pyrimidine nucleotide biosynthetic process"/>
    <property type="evidence" value="ECO:0007669"/>
    <property type="project" value="UniProtKB-KW"/>
</dbReference>
<evidence type="ECO:0000313" key="6">
    <source>
        <dbReference type="EMBL" id="XBW07965.1"/>
    </source>
</evidence>
<keyword evidence="1" id="KW-0479">Metal-binding</keyword>
<organism evidence="6">
    <name type="scientific">Scrofimicrobium appendicitidis</name>
    <dbReference type="NCBI Taxonomy" id="3079930"/>
    <lineage>
        <taxon>Bacteria</taxon>
        <taxon>Bacillati</taxon>
        <taxon>Actinomycetota</taxon>
        <taxon>Actinomycetes</taxon>
        <taxon>Actinomycetales</taxon>
        <taxon>Actinomycetaceae</taxon>
        <taxon>Scrofimicrobium</taxon>
    </lineage>
</organism>
<dbReference type="InterPro" id="IPR036792">
    <property type="entry name" value="Asp_carbatrfase_reg_C_sf"/>
</dbReference>
<evidence type="ECO:0000256" key="3">
    <source>
        <dbReference type="ARBA" id="ARBA00022975"/>
    </source>
</evidence>
<dbReference type="NCBIfam" id="NF002063">
    <property type="entry name" value="PRK00893.1-3"/>
    <property type="match status" value="1"/>
</dbReference>
<protein>
    <submittedName>
        <fullName evidence="6">Aspartate carbamoyltransferase regulatory subunit</fullName>
    </submittedName>
</protein>
<evidence type="ECO:0000256" key="2">
    <source>
        <dbReference type="ARBA" id="ARBA00022833"/>
    </source>
</evidence>
<reference evidence="6" key="1">
    <citation type="submission" date="2023-11" db="EMBL/GenBank/DDBJ databases">
        <title>Scrofimicrobium hongkongense sp. nov., isolated from a patient with peritonitis.</title>
        <authorList>
            <person name="Lao H.Y."/>
            <person name="Wong A.Y.P."/>
            <person name="Ng T.L."/>
            <person name="Wong R.Y.L."/>
            <person name="Yau M.C.Y."/>
            <person name="Lam J.Y.W."/>
            <person name="Siu G.K.H."/>
        </authorList>
    </citation>
    <scope>NUCLEOTIDE SEQUENCE</scope>
    <source>
        <strain evidence="6">R131</strain>
    </source>
</reference>
<dbReference type="InterPro" id="IPR020542">
    <property type="entry name" value="Asp_carbamoyltrfase_reg_C"/>
</dbReference>
<dbReference type="Gene3D" id="3.30.70.140">
    <property type="entry name" value="Aspartate carbamoyltransferase regulatory subunit, N-terminal domain"/>
    <property type="match status" value="1"/>
</dbReference>